<organism evidence="7 8">
    <name type="scientific">Propionibacterium acidifaciens F0233</name>
    <dbReference type="NCBI Taxonomy" id="553198"/>
    <lineage>
        <taxon>Bacteria</taxon>
        <taxon>Bacillati</taxon>
        <taxon>Actinomycetota</taxon>
        <taxon>Actinomycetes</taxon>
        <taxon>Propionibacteriales</taxon>
        <taxon>Propionibacteriaceae</taxon>
        <taxon>Propionibacterium</taxon>
    </lineage>
</organism>
<dbReference type="Proteomes" id="UP000017052">
    <property type="component" value="Unassembled WGS sequence"/>
</dbReference>
<evidence type="ECO:0000313" key="8">
    <source>
        <dbReference type="Proteomes" id="UP000017052"/>
    </source>
</evidence>
<keyword evidence="3 7" id="KW-0418">Kinase</keyword>
<dbReference type="AlphaFoldDB" id="U2QFS1"/>
<name>U2QFS1_9ACTN</name>
<gene>
    <name evidence="7" type="ORF">HMPREF0682_2255</name>
</gene>
<evidence type="ECO:0000256" key="1">
    <source>
        <dbReference type="ARBA" id="ARBA00022679"/>
    </source>
</evidence>
<dbReference type="SUPFAM" id="SSF55060">
    <property type="entry name" value="GHMP Kinase, C-terminal domain"/>
    <property type="match status" value="1"/>
</dbReference>
<dbReference type="RefSeq" id="WP_021796451.1">
    <property type="nucleotide sequence ID" value="NZ_ACVN02000044.1"/>
</dbReference>
<dbReference type="Pfam" id="PF08544">
    <property type="entry name" value="GHMP_kinases_C"/>
    <property type="match status" value="1"/>
</dbReference>
<feature type="domain" description="GHMP kinase N-terminal" evidence="5">
    <location>
        <begin position="56"/>
        <end position="139"/>
    </location>
</feature>
<keyword evidence="2" id="KW-0547">Nucleotide-binding</keyword>
<dbReference type="EMBL" id="ACVN02000044">
    <property type="protein sequence ID" value="ERK61740.1"/>
    <property type="molecule type" value="Genomic_DNA"/>
</dbReference>
<dbReference type="SUPFAM" id="SSF54211">
    <property type="entry name" value="Ribosomal protein S5 domain 2-like"/>
    <property type="match status" value="1"/>
</dbReference>
<dbReference type="Gene3D" id="3.30.230.120">
    <property type="match status" value="1"/>
</dbReference>
<dbReference type="InterPro" id="IPR006204">
    <property type="entry name" value="GHMP_kinase_N_dom"/>
</dbReference>
<dbReference type="Pfam" id="PF00288">
    <property type="entry name" value="GHMP_kinases_N"/>
    <property type="match status" value="1"/>
</dbReference>
<dbReference type="InterPro" id="IPR020568">
    <property type="entry name" value="Ribosomal_Su5_D2-typ_SF"/>
</dbReference>
<evidence type="ECO:0000256" key="2">
    <source>
        <dbReference type="ARBA" id="ARBA00022741"/>
    </source>
</evidence>
<keyword evidence="4" id="KW-0067">ATP-binding</keyword>
<dbReference type="PIRSF" id="PIRSF036406">
    <property type="entry name" value="Hept_kin"/>
    <property type="match status" value="1"/>
</dbReference>
<dbReference type="InterPro" id="IPR013750">
    <property type="entry name" value="GHMP_kinase_C_dom"/>
</dbReference>
<accession>U2QFS1</accession>
<evidence type="ECO:0000259" key="6">
    <source>
        <dbReference type="Pfam" id="PF08544"/>
    </source>
</evidence>
<dbReference type="PRINTS" id="PR00960">
    <property type="entry name" value="LMBPPROTEIN"/>
</dbReference>
<reference evidence="7" key="1">
    <citation type="submission" date="2013-08" db="EMBL/GenBank/DDBJ databases">
        <authorList>
            <person name="Durkin A.S."/>
            <person name="Haft D.R."/>
            <person name="McCorrison J."/>
            <person name="Torralba M."/>
            <person name="Gillis M."/>
            <person name="Haft D.H."/>
            <person name="Methe B."/>
            <person name="Sutton G."/>
            <person name="Nelson K.E."/>
        </authorList>
    </citation>
    <scope>NUCLEOTIDE SEQUENCE [LARGE SCALE GENOMIC DNA]</scope>
    <source>
        <strain evidence="7">F0233</strain>
    </source>
</reference>
<evidence type="ECO:0000259" key="5">
    <source>
        <dbReference type="Pfam" id="PF00288"/>
    </source>
</evidence>
<dbReference type="GO" id="GO:0016301">
    <property type="term" value="F:kinase activity"/>
    <property type="evidence" value="ECO:0007669"/>
    <property type="project" value="UniProtKB-KW"/>
</dbReference>
<proteinExistence type="predicted"/>
<feature type="domain" description="GHMP kinase C-terminal" evidence="6">
    <location>
        <begin position="210"/>
        <end position="290"/>
    </location>
</feature>
<dbReference type="InterPro" id="IPR036554">
    <property type="entry name" value="GHMP_kinase_C_sf"/>
</dbReference>
<sequence length="314" mass="32950">MKRVDAVAPLRVPLAGGGTDLPEWYKVRGAHLLSAAIDRRLRLQVELGPQSPTQALDPLARHFLSLHPGWGLTTTCDVPPRVGLGGSGCLAVCLVAAHAAIERLDLTPQQIGWEAYRWEREIIGSPVGFQDQIAAAVGGAVIMSASPGGEVTAAQDRPLCDALNDLFATSLVVAQTPLRHRASTHLVTLARSFGQPSSAKTFQPATVEAMRAAILARDGVAVGQLLRAHWEAKRANSPDMTNPTIDAAMDAALSAGAVGGKLMGAGGGGFLLLSGSPAVRSRIIAAVEEAGCIHHEIRCQSQGVQVMEHEGKTR</sequence>
<dbReference type="GeneID" id="95358946"/>
<dbReference type="OrthoDB" id="9812992at2"/>
<dbReference type="InterPro" id="IPR001174">
    <property type="entry name" value="HddA/FKP"/>
</dbReference>
<keyword evidence="8" id="KW-1185">Reference proteome</keyword>
<dbReference type="GO" id="GO:0005524">
    <property type="term" value="F:ATP binding"/>
    <property type="evidence" value="ECO:0007669"/>
    <property type="project" value="UniProtKB-KW"/>
</dbReference>
<evidence type="ECO:0000256" key="3">
    <source>
        <dbReference type="ARBA" id="ARBA00022777"/>
    </source>
</evidence>
<protein>
    <submittedName>
        <fullName evidence="7">GHMP kinase C-terminal domain protein</fullName>
    </submittedName>
</protein>
<keyword evidence="1" id="KW-0808">Transferase</keyword>
<evidence type="ECO:0000313" key="7">
    <source>
        <dbReference type="EMBL" id="ERK61740.1"/>
    </source>
</evidence>
<dbReference type="InterPro" id="IPR014606">
    <property type="entry name" value="Heptose_7-P_kinase"/>
</dbReference>
<evidence type="ECO:0000256" key="4">
    <source>
        <dbReference type="ARBA" id="ARBA00022840"/>
    </source>
</evidence>
<comment type="caution">
    <text evidence="7">The sequence shown here is derived from an EMBL/GenBank/DDBJ whole genome shotgun (WGS) entry which is preliminary data.</text>
</comment>